<dbReference type="Proteomes" id="UP000712600">
    <property type="component" value="Unassembled WGS sequence"/>
</dbReference>
<evidence type="ECO:0000313" key="3">
    <source>
        <dbReference type="Proteomes" id="UP000712600"/>
    </source>
</evidence>
<name>A0A8S9QAP3_BRACR</name>
<evidence type="ECO:0000256" key="1">
    <source>
        <dbReference type="SAM" id="MobiDB-lite"/>
    </source>
</evidence>
<organism evidence="2 3">
    <name type="scientific">Brassica cretica</name>
    <name type="common">Mustard</name>
    <dbReference type="NCBI Taxonomy" id="69181"/>
    <lineage>
        <taxon>Eukaryota</taxon>
        <taxon>Viridiplantae</taxon>
        <taxon>Streptophyta</taxon>
        <taxon>Embryophyta</taxon>
        <taxon>Tracheophyta</taxon>
        <taxon>Spermatophyta</taxon>
        <taxon>Magnoliopsida</taxon>
        <taxon>eudicotyledons</taxon>
        <taxon>Gunneridae</taxon>
        <taxon>Pentapetalae</taxon>
        <taxon>rosids</taxon>
        <taxon>malvids</taxon>
        <taxon>Brassicales</taxon>
        <taxon>Brassicaceae</taxon>
        <taxon>Brassiceae</taxon>
        <taxon>Brassica</taxon>
    </lineage>
</organism>
<feature type="compositionally biased region" description="Polar residues" evidence="1">
    <location>
        <begin position="264"/>
        <end position="280"/>
    </location>
</feature>
<feature type="region of interest" description="Disordered" evidence="1">
    <location>
        <begin position="15"/>
        <end position="132"/>
    </location>
</feature>
<evidence type="ECO:0000313" key="2">
    <source>
        <dbReference type="EMBL" id="KAF3535354.1"/>
    </source>
</evidence>
<comment type="caution">
    <text evidence="2">The sequence shown here is derived from an EMBL/GenBank/DDBJ whole genome shotgun (WGS) entry which is preliminary data.</text>
</comment>
<proteinExistence type="predicted"/>
<gene>
    <name evidence="2" type="ORF">F2Q69_00020789</name>
</gene>
<sequence length="363" mass="39808">MIPIQLLDDIMAKKDEQHVSGELSRVEEAGTEDTTSTLIDGRTSTSTDGRTSTSTDGTTSTSTDDTTSISTDGTNDGTTSTSIDGTTSTSIDSTTSTSTNGTTSTLIDDNSEKKLDDDQHTSRGDLETSLNASIDRHQHDEIDRQPADNIDLHPHSIIDRHTREIVDRHPSLEELPRYIVELEPVEEIVHESETSHNADSKHLRQLICAEEAVGFQKRVKRIHDTVKIVIPCAVVEVEFPIPPDRFDKSPAEAASIDTDRIPSNDINNQASINATTSPSIDTGRVSEHKEFDVCGNLRGGDTTTRSEKSGERRGLIGRREKGSRVILSYHLSLASQMVSENPECAADASQSHLQRFEHSLLLR</sequence>
<accession>A0A8S9QAP3</accession>
<dbReference type="EMBL" id="QGKX02001290">
    <property type="protein sequence ID" value="KAF3535354.1"/>
    <property type="molecule type" value="Genomic_DNA"/>
</dbReference>
<feature type="compositionally biased region" description="Low complexity" evidence="1">
    <location>
        <begin position="40"/>
        <end position="105"/>
    </location>
</feature>
<feature type="region of interest" description="Disordered" evidence="1">
    <location>
        <begin position="258"/>
        <end position="285"/>
    </location>
</feature>
<protein>
    <submittedName>
        <fullName evidence="2">Uncharacterized protein</fullName>
    </submittedName>
</protein>
<feature type="compositionally biased region" description="Basic and acidic residues" evidence="1">
    <location>
        <begin position="15"/>
        <end position="28"/>
    </location>
</feature>
<feature type="compositionally biased region" description="Basic and acidic residues" evidence="1">
    <location>
        <begin position="110"/>
        <end position="126"/>
    </location>
</feature>
<dbReference type="AlphaFoldDB" id="A0A8S9QAP3"/>
<reference evidence="2" key="1">
    <citation type="submission" date="2019-12" db="EMBL/GenBank/DDBJ databases">
        <title>Genome sequencing and annotation of Brassica cretica.</title>
        <authorList>
            <person name="Studholme D.J."/>
            <person name="Sarris P."/>
        </authorList>
    </citation>
    <scope>NUCLEOTIDE SEQUENCE</scope>
    <source>
        <strain evidence="2">PFS-109/04</strain>
        <tissue evidence="2">Leaf</tissue>
    </source>
</reference>